<reference evidence="2 3" key="1">
    <citation type="submission" date="2019-03" db="EMBL/GenBank/DDBJ databases">
        <title>First draft genome of Liparis tanakae, snailfish: a comprehensive survey of snailfish specific genes.</title>
        <authorList>
            <person name="Kim W."/>
            <person name="Song I."/>
            <person name="Jeong J.-H."/>
            <person name="Kim D."/>
            <person name="Kim S."/>
            <person name="Ryu S."/>
            <person name="Song J.Y."/>
            <person name="Lee S.K."/>
        </authorList>
    </citation>
    <scope>NUCLEOTIDE SEQUENCE [LARGE SCALE GENOMIC DNA]</scope>
    <source>
        <tissue evidence="2">Muscle</tissue>
    </source>
</reference>
<sequence>MYLAVGMTSELESRQIETLDRVIGGQTGFGGVDRCNYDEIKSWDVKKNKPNSASLEKSRTIDGKLKKVRSIPPPLKKFHTQRAAIETLTGFGEAGRARVEVARSEVHPSMRSVQRDRGTLGGNGLFCDVRDRVRVKGQTTQRSQASEPKVQPARPGTRHTCDVGQGLAAVILDTTNTGPVLCEATPHLAL</sequence>
<dbReference type="AlphaFoldDB" id="A0A4Z2HFV7"/>
<organism evidence="2 3">
    <name type="scientific">Liparis tanakae</name>
    <name type="common">Tanaka's snailfish</name>
    <dbReference type="NCBI Taxonomy" id="230148"/>
    <lineage>
        <taxon>Eukaryota</taxon>
        <taxon>Metazoa</taxon>
        <taxon>Chordata</taxon>
        <taxon>Craniata</taxon>
        <taxon>Vertebrata</taxon>
        <taxon>Euteleostomi</taxon>
        <taxon>Actinopterygii</taxon>
        <taxon>Neopterygii</taxon>
        <taxon>Teleostei</taxon>
        <taxon>Neoteleostei</taxon>
        <taxon>Acanthomorphata</taxon>
        <taxon>Eupercaria</taxon>
        <taxon>Perciformes</taxon>
        <taxon>Cottioidei</taxon>
        <taxon>Cottales</taxon>
        <taxon>Liparidae</taxon>
        <taxon>Liparis</taxon>
    </lineage>
</organism>
<gene>
    <name evidence="2" type="ORF">EYF80_025332</name>
</gene>
<keyword evidence="3" id="KW-1185">Reference proteome</keyword>
<comment type="caution">
    <text evidence="2">The sequence shown here is derived from an EMBL/GenBank/DDBJ whole genome shotgun (WGS) entry which is preliminary data.</text>
</comment>
<dbReference type="Proteomes" id="UP000314294">
    <property type="component" value="Unassembled WGS sequence"/>
</dbReference>
<evidence type="ECO:0000256" key="1">
    <source>
        <dbReference type="SAM" id="MobiDB-lite"/>
    </source>
</evidence>
<feature type="compositionally biased region" description="Polar residues" evidence="1">
    <location>
        <begin position="137"/>
        <end position="146"/>
    </location>
</feature>
<evidence type="ECO:0000313" key="3">
    <source>
        <dbReference type="Proteomes" id="UP000314294"/>
    </source>
</evidence>
<evidence type="ECO:0000313" key="2">
    <source>
        <dbReference type="EMBL" id="TNN64481.1"/>
    </source>
</evidence>
<proteinExistence type="predicted"/>
<dbReference type="EMBL" id="SRLO01000252">
    <property type="protein sequence ID" value="TNN64481.1"/>
    <property type="molecule type" value="Genomic_DNA"/>
</dbReference>
<accession>A0A4Z2HFV7</accession>
<feature type="region of interest" description="Disordered" evidence="1">
    <location>
        <begin position="137"/>
        <end position="159"/>
    </location>
</feature>
<protein>
    <submittedName>
        <fullName evidence="2">Uncharacterized protein</fullName>
    </submittedName>
</protein>
<name>A0A4Z2HFV7_9TELE</name>